<feature type="transmembrane region" description="Helical" evidence="2">
    <location>
        <begin position="741"/>
        <end position="760"/>
    </location>
</feature>
<evidence type="ECO:0000256" key="1">
    <source>
        <dbReference type="SAM" id="MobiDB-lite"/>
    </source>
</evidence>
<feature type="region of interest" description="Disordered" evidence="1">
    <location>
        <begin position="1"/>
        <end position="83"/>
    </location>
</feature>
<dbReference type="OrthoDB" id="45738at2759"/>
<feature type="transmembrane region" description="Helical" evidence="2">
    <location>
        <begin position="875"/>
        <end position="900"/>
    </location>
</feature>
<proteinExistence type="predicted"/>
<comment type="caution">
    <text evidence="3">The sequence shown here is derived from an EMBL/GenBank/DDBJ whole genome shotgun (WGS) entry which is preliminary data.</text>
</comment>
<organism evidence="3 4">
    <name type="scientific">Seminavis robusta</name>
    <dbReference type="NCBI Taxonomy" id="568900"/>
    <lineage>
        <taxon>Eukaryota</taxon>
        <taxon>Sar</taxon>
        <taxon>Stramenopiles</taxon>
        <taxon>Ochrophyta</taxon>
        <taxon>Bacillariophyta</taxon>
        <taxon>Bacillariophyceae</taxon>
        <taxon>Bacillariophycidae</taxon>
        <taxon>Naviculales</taxon>
        <taxon>Naviculaceae</taxon>
        <taxon>Seminavis</taxon>
    </lineage>
</organism>
<reference evidence="3" key="1">
    <citation type="submission" date="2020-06" db="EMBL/GenBank/DDBJ databases">
        <authorList>
            <consortium name="Plant Systems Biology data submission"/>
        </authorList>
    </citation>
    <scope>NUCLEOTIDE SEQUENCE</scope>
    <source>
        <strain evidence="3">D6</strain>
    </source>
</reference>
<feature type="transmembrane region" description="Helical" evidence="2">
    <location>
        <begin position="772"/>
        <end position="791"/>
    </location>
</feature>
<evidence type="ECO:0000256" key="2">
    <source>
        <dbReference type="SAM" id="Phobius"/>
    </source>
</evidence>
<feature type="transmembrane region" description="Helical" evidence="2">
    <location>
        <begin position="844"/>
        <end position="863"/>
    </location>
</feature>
<keyword evidence="2" id="KW-0472">Membrane</keyword>
<feature type="compositionally biased region" description="Basic and acidic residues" evidence="1">
    <location>
        <begin position="55"/>
        <end position="64"/>
    </location>
</feature>
<feature type="transmembrane region" description="Helical" evidence="2">
    <location>
        <begin position="244"/>
        <end position="263"/>
    </location>
</feature>
<gene>
    <name evidence="3" type="ORF">SEMRO_423_G139740.1</name>
</gene>
<dbReference type="Proteomes" id="UP001153069">
    <property type="component" value="Unassembled WGS sequence"/>
</dbReference>
<feature type="transmembrane region" description="Helical" evidence="2">
    <location>
        <begin position="345"/>
        <end position="368"/>
    </location>
</feature>
<sequence>MDHAIQSRSELLPPQHRSVAKAAVSGCTPLDEETPEDLTSSQGGPTAPFQPLEIAEEHSSERDTMSFVPNMSPSAVAASEASRKRRLRQRWPSFSLEVSTTADIANTSFMFADQLQTQEDNLRETGLSPGKGGRRVPINILKLPWQHPFRNHESNSNPYKIPRALFAAIFLTTTLALFSAWDAQNHCISNETDALMALLGGGDDGYSGDNASQENYDDQGTDDDVYASEMLLVTATCKEMFRQVMVPVGLITGAGSLLALGILRQHQRSYGKMRDGAKVPLMAQSPPCFYSFYLPLLFVSGLILAAWTVGIVLVMLRPRSNDSDNPYTSLAAVDAMGRVGDNANLYYLSWISELLAMLIFYLLGGAFVRQHWLPMITAPAAGTMSAAPPVTSNPSTVSAASSAFLHIQKHALAGSHMISTKGSMDNSLLQFSSVSSMPGAIPATTQRYHSSRIKWYQTFYKLRVRTGIWVAALFCSLVIVASSAHLFHEVLLPAALSLYDDDDYLSTNDRISWWNVVEENKAYGRVCVVLANQDSNLSEALCKRTFFSLLSGFVAVILCGTAIVLHLLARRSAAADALYVEACGGVYHELALEMMVTKNHHFPLRTELLLSVVLSLWLGWNALCVSSIHGPASRVGNLYYGSWLCFLLCLRISLGCVEEYFNIDNDEGGNHEQKHNSRRYSRQPSYRAPSLARETEGETNPASASDNGNGAKSHRQTNQQGQNDESKDALEKERASRLRRYFFLFAFSTVCAGSAIDAAANQGFALSLSEKYMILAPTTVALVSAAMFLLCLFKESYAIVSRFWCGGVLSLVCFEVWLLDLVLTMHSKDSWAVNGVGEIEMANLYYFSWASIITAGIQMTSYFQEALGLESEDYMSVVWAAIGKVCFVILGAALHIWHSISDQCDIEFRNSALTFCSRTVLAMIIAATGITISGTVVFIRVLVPTRFLSTRSRAHCEAVTSIFLMLLYGVGTAMVTGIGSPGQSVGDLYYSTWLAFIVSIGIFISCYDQIKVAELEAKESESMRESFSTDGVLA</sequence>
<evidence type="ECO:0000313" key="3">
    <source>
        <dbReference type="EMBL" id="CAB9510146.1"/>
    </source>
</evidence>
<feature type="transmembrane region" description="Helical" evidence="2">
    <location>
        <begin position="803"/>
        <end position="824"/>
    </location>
</feature>
<accession>A0A9N8HDD7</accession>
<name>A0A9N8HDD7_9STRA</name>
<dbReference type="EMBL" id="CAICTM010000422">
    <property type="protein sequence ID" value="CAB9510146.1"/>
    <property type="molecule type" value="Genomic_DNA"/>
</dbReference>
<keyword evidence="2" id="KW-1133">Transmembrane helix</keyword>
<feature type="transmembrane region" description="Helical" evidence="2">
    <location>
        <begin position="920"/>
        <end position="943"/>
    </location>
</feature>
<evidence type="ECO:0000313" key="4">
    <source>
        <dbReference type="Proteomes" id="UP001153069"/>
    </source>
</evidence>
<feature type="transmembrane region" description="Helical" evidence="2">
    <location>
        <begin position="546"/>
        <end position="569"/>
    </location>
</feature>
<dbReference type="AlphaFoldDB" id="A0A9N8HDD7"/>
<feature type="transmembrane region" description="Helical" evidence="2">
    <location>
        <begin position="640"/>
        <end position="657"/>
    </location>
</feature>
<feature type="region of interest" description="Disordered" evidence="1">
    <location>
        <begin position="667"/>
        <end position="729"/>
    </location>
</feature>
<keyword evidence="2" id="KW-0812">Transmembrane</keyword>
<feature type="transmembrane region" description="Helical" evidence="2">
    <location>
        <begin position="467"/>
        <end position="487"/>
    </location>
</feature>
<feature type="compositionally biased region" description="Polar residues" evidence="1">
    <location>
        <begin position="698"/>
        <end position="723"/>
    </location>
</feature>
<keyword evidence="4" id="KW-1185">Reference proteome</keyword>
<feature type="transmembrane region" description="Helical" evidence="2">
    <location>
        <begin position="292"/>
        <end position="316"/>
    </location>
</feature>
<feature type="transmembrane region" description="Helical" evidence="2">
    <location>
        <begin position="955"/>
        <end position="976"/>
    </location>
</feature>
<feature type="transmembrane region" description="Helical" evidence="2">
    <location>
        <begin position="164"/>
        <end position="181"/>
    </location>
</feature>
<feature type="transmembrane region" description="Helical" evidence="2">
    <location>
        <begin position="608"/>
        <end position="628"/>
    </location>
</feature>
<feature type="transmembrane region" description="Helical" evidence="2">
    <location>
        <begin position="988"/>
        <end position="1007"/>
    </location>
</feature>
<protein>
    <submittedName>
        <fullName evidence="3">Uncharacterized protein</fullName>
    </submittedName>
</protein>